<dbReference type="PROSITE" id="PS51257">
    <property type="entry name" value="PROKAR_LIPOPROTEIN"/>
    <property type="match status" value="1"/>
</dbReference>
<proteinExistence type="predicted"/>
<evidence type="ECO:0000256" key="1">
    <source>
        <dbReference type="SAM" id="SignalP"/>
    </source>
</evidence>
<keyword evidence="1" id="KW-0732">Signal</keyword>
<feature type="chain" id="PRO_5021835775" evidence="1">
    <location>
        <begin position="22"/>
        <end position="191"/>
    </location>
</feature>
<evidence type="ECO:0000313" key="3">
    <source>
        <dbReference type="Proteomes" id="UP000319557"/>
    </source>
</evidence>
<sequence precursor="true">MLNKFKSFELAAGALTLVSLAAIGCASRGGFMGVDCCADIPAGAIPEPAGAKLCDWQTAQVISAVADQTVFYQSDFIGTSATLSPAAIDRMARNANSGLVFSQPSIVEPSGNDLRDAARVESVIAQLASLGVAAPVVEVATPAALGMQGQLAERVGGGFGNPIAGTGAPISQASGFGGQSVGMNVTGGMFQ</sequence>
<evidence type="ECO:0000313" key="2">
    <source>
        <dbReference type="EMBL" id="QDS89117.1"/>
    </source>
</evidence>
<dbReference type="KEGG" id="ruv:EC9_33140"/>
<dbReference type="RefSeq" id="WP_246105711.1">
    <property type="nucleotide sequence ID" value="NZ_CP036261.1"/>
</dbReference>
<organism evidence="2 3">
    <name type="scientific">Rosistilla ulvae</name>
    <dbReference type="NCBI Taxonomy" id="1930277"/>
    <lineage>
        <taxon>Bacteria</taxon>
        <taxon>Pseudomonadati</taxon>
        <taxon>Planctomycetota</taxon>
        <taxon>Planctomycetia</taxon>
        <taxon>Pirellulales</taxon>
        <taxon>Pirellulaceae</taxon>
        <taxon>Rosistilla</taxon>
    </lineage>
</organism>
<protein>
    <submittedName>
        <fullName evidence="2">Uncharacterized protein</fullName>
    </submittedName>
</protein>
<accession>A0A517M2L7</accession>
<name>A0A517M2L7_9BACT</name>
<dbReference type="EMBL" id="CP036261">
    <property type="protein sequence ID" value="QDS89117.1"/>
    <property type="molecule type" value="Genomic_DNA"/>
</dbReference>
<dbReference type="AlphaFoldDB" id="A0A517M2L7"/>
<dbReference type="Proteomes" id="UP000319557">
    <property type="component" value="Chromosome"/>
</dbReference>
<reference evidence="2 3" key="1">
    <citation type="submission" date="2019-02" db="EMBL/GenBank/DDBJ databases">
        <title>Deep-cultivation of Planctomycetes and their phenomic and genomic characterization uncovers novel biology.</title>
        <authorList>
            <person name="Wiegand S."/>
            <person name="Jogler M."/>
            <person name="Boedeker C."/>
            <person name="Pinto D."/>
            <person name="Vollmers J."/>
            <person name="Rivas-Marin E."/>
            <person name="Kohn T."/>
            <person name="Peeters S.H."/>
            <person name="Heuer A."/>
            <person name="Rast P."/>
            <person name="Oberbeckmann S."/>
            <person name="Bunk B."/>
            <person name="Jeske O."/>
            <person name="Meyerdierks A."/>
            <person name="Storesund J.E."/>
            <person name="Kallscheuer N."/>
            <person name="Luecker S."/>
            <person name="Lage O.M."/>
            <person name="Pohl T."/>
            <person name="Merkel B.J."/>
            <person name="Hornburger P."/>
            <person name="Mueller R.-W."/>
            <person name="Bruemmer F."/>
            <person name="Labrenz M."/>
            <person name="Spormann A.M."/>
            <person name="Op den Camp H."/>
            <person name="Overmann J."/>
            <person name="Amann R."/>
            <person name="Jetten M.S.M."/>
            <person name="Mascher T."/>
            <person name="Medema M.H."/>
            <person name="Devos D.P."/>
            <person name="Kaster A.-K."/>
            <person name="Ovreas L."/>
            <person name="Rohde M."/>
            <person name="Galperin M.Y."/>
            <person name="Jogler C."/>
        </authorList>
    </citation>
    <scope>NUCLEOTIDE SEQUENCE [LARGE SCALE GENOMIC DNA]</scope>
    <source>
        <strain evidence="2 3">EC9</strain>
    </source>
</reference>
<gene>
    <name evidence="2" type="ORF">EC9_33140</name>
</gene>
<feature type="signal peptide" evidence="1">
    <location>
        <begin position="1"/>
        <end position="21"/>
    </location>
</feature>
<keyword evidence="3" id="KW-1185">Reference proteome</keyword>